<feature type="signal peptide" evidence="1">
    <location>
        <begin position="1"/>
        <end position="18"/>
    </location>
</feature>
<dbReference type="EMBL" id="BJYR01000016">
    <property type="protein sequence ID" value="GEO00599.1"/>
    <property type="molecule type" value="Genomic_DNA"/>
</dbReference>
<comment type="caution">
    <text evidence="3">The sequence shown here is derived from an EMBL/GenBank/DDBJ whole genome shotgun (WGS) entry which is preliminary data.</text>
</comment>
<organism evidence="3 4">
    <name type="scientific">Novosphingobium sediminis</name>
    <dbReference type="NCBI Taxonomy" id="707214"/>
    <lineage>
        <taxon>Bacteria</taxon>
        <taxon>Pseudomonadati</taxon>
        <taxon>Pseudomonadota</taxon>
        <taxon>Alphaproteobacteria</taxon>
        <taxon>Sphingomonadales</taxon>
        <taxon>Sphingomonadaceae</taxon>
        <taxon>Novosphingobium</taxon>
    </lineage>
</organism>
<name>A0A512ALK3_9SPHN</name>
<dbReference type="InterPro" id="IPR041712">
    <property type="entry name" value="DHPS-like_MBL-fold"/>
</dbReference>
<keyword evidence="1" id="KW-0732">Signal</keyword>
<evidence type="ECO:0000256" key="1">
    <source>
        <dbReference type="SAM" id="SignalP"/>
    </source>
</evidence>
<evidence type="ECO:0000313" key="4">
    <source>
        <dbReference type="Proteomes" id="UP000321464"/>
    </source>
</evidence>
<dbReference type="InterPro" id="IPR001279">
    <property type="entry name" value="Metallo-B-lactamas"/>
</dbReference>
<sequence length="322" mass="33592">MVLLVAALTVLGGGGARAAESPAHTAQSVKVTTLSTMLTDYVGLGEWGYSALIEIDGRRILFDTGGNPDVVLKNAEALKIDLSTVEDVVISHFHDDHTSGLITLRKALMAKNPSALSHLYVGEGIFEPRFSKDGKGETENGFPALARAYLDTGGRIQQLSGPAEIATGVWLTGPVPRGHAETNWNPGLFVKTGGQLSPDTLREDTSLVIETAQGVVIVTGCGHAGIMNIADDAKAITGDARIHAVIGGIHLFGKPDAVLVETAGRLKGLAYLFAAHCTGIEATFRLRELLGLNRKTAVVAAVGSSFTLGQGIEAGHIAGWAG</sequence>
<feature type="chain" id="PRO_5022100432" evidence="1">
    <location>
        <begin position="19"/>
        <end position="322"/>
    </location>
</feature>
<dbReference type="Proteomes" id="UP000321464">
    <property type="component" value="Unassembled WGS sequence"/>
</dbReference>
<feature type="domain" description="Metallo-beta-lactamase" evidence="2">
    <location>
        <begin position="49"/>
        <end position="137"/>
    </location>
</feature>
<evidence type="ECO:0000313" key="3">
    <source>
        <dbReference type="EMBL" id="GEO00599.1"/>
    </source>
</evidence>
<dbReference type="AlphaFoldDB" id="A0A512ALK3"/>
<reference evidence="3 4" key="1">
    <citation type="submission" date="2019-07" db="EMBL/GenBank/DDBJ databases">
        <title>Whole genome shotgun sequence of Novosphingobium sediminis NBRC 106119.</title>
        <authorList>
            <person name="Hosoyama A."/>
            <person name="Uohara A."/>
            <person name="Ohji S."/>
            <person name="Ichikawa N."/>
        </authorList>
    </citation>
    <scope>NUCLEOTIDE SEQUENCE [LARGE SCALE GENOMIC DNA]</scope>
    <source>
        <strain evidence="3 4">NBRC 106119</strain>
    </source>
</reference>
<accession>A0A512ALK3</accession>
<protein>
    <submittedName>
        <fullName evidence="3">MBL fold metallo-hydrolase</fullName>
    </submittedName>
</protein>
<dbReference type="PANTHER" id="PTHR13754">
    <property type="entry name" value="METALLO-BETA-LACTAMASE SUPERFAMILY PROTEIN"/>
    <property type="match status" value="1"/>
</dbReference>
<keyword evidence="3" id="KW-0378">Hydrolase</keyword>
<dbReference type="Pfam" id="PF00753">
    <property type="entry name" value="Lactamase_B"/>
    <property type="match status" value="1"/>
</dbReference>
<dbReference type="InterPro" id="IPR036866">
    <property type="entry name" value="RibonucZ/Hydroxyglut_hydro"/>
</dbReference>
<dbReference type="Gene3D" id="3.60.15.10">
    <property type="entry name" value="Ribonuclease Z/Hydroxyacylglutathione hydrolase-like"/>
    <property type="match status" value="1"/>
</dbReference>
<dbReference type="GO" id="GO:0016787">
    <property type="term" value="F:hydrolase activity"/>
    <property type="evidence" value="ECO:0007669"/>
    <property type="project" value="UniProtKB-KW"/>
</dbReference>
<gene>
    <name evidence="3" type="ORF">NSE01_24310</name>
</gene>
<proteinExistence type="predicted"/>
<dbReference type="GO" id="GO:0016740">
    <property type="term" value="F:transferase activity"/>
    <property type="evidence" value="ECO:0007669"/>
    <property type="project" value="TreeGrafter"/>
</dbReference>
<dbReference type="CDD" id="cd07713">
    <property type="entry name" value="DHPS-like_MBL-fold"/>
    <property type="match status" value="1"/>
</dbReference>
<dbReference type="InterPro" id="IPR052926">
    <property type="entry name" value="Metallo-beta-lactamase_dom"/>
</dbReference>
<evidence type="ECO:0000259" key="2">
    <source>
        <dbReference type="Pfam" id="PF00753"/>
    </source>
</evidence>
<dbReference type="PANTHER" id="PTHR13754:SF13">
    <property type="entry name" value="METALLO-BETA-LACTAMASE SUPERFAMILY PROTEIN (AFU_ORTHOLOGUE AFUA_3G07630)"/>
    <property type="match status" value="1"/>
</dbReference>
<keyword evidence="4" id="KW-1185">Reference proteome</keyword>
<dbReference type="SUPFAM" id="SSF56281">
    <property type="entry name" value="Metallo-hydrolase/oxidoreductase"/>
    <property type="match status" value="1"/>
</dbReference>